<evidence type="ECO:0000313" key="1">
    <source>
        <dbReference type="EMBL" id="EKG17931.1"/>
    </source>
</evidence>
<dbReference type="HOGENOM" id="CLU_1267112_0_0_1"/>
<comment type="caution">
    <text evidence="1">The sequence shown here is derived from an EMBL/GenBank/DDBJ whole genome shotgun (WGS) entry which is preliminary data.</text>
</comment>
<organism evidence="1 2">
    <name type="scientific">Macrophomina phaseolina (strain MS6)</name>
    <name type="common">Charcoal rot fungus</name>
    <dbReference type="NCBI Taxonomy" id="1126212"/>
    <lineage>
        <taxon>Eukaryota</taxon>
        <taxon>Fungi</taxon>
        <taxon>Dikarya</taxon>
        <taxon>Ascomycota</taxon>
        <taxon>Pezizomycotina</taxon>
        <taxon>Dothideomycetes</taxon>
        <taxon>Dothideomycetes incertae sedis</taxon>
        <taxon>Botryosphaeriales</taxon>
        <taxon>Botryosphaeriaceae</taxon>
        <taxon>Macrophomina</taxon>
    </lineage>
</organism>
<proteinExistence type="predicted"/>
<protein>
    <submittedName>
        <fullName evidence="1">Ankyrin repeat containing protein</fullName>
    </submittedName>
</protein>
<dbReference type="AlphaFoldDB" id="K2R6B7"/>
<dbReference type="EMBL" id="AHHD01000221">
    <property type="protein sequence ID" value="EKG17931.1"/>
    <property type="molecule type" value="Genomic_DNA"/>
</dbReference>
<dbReference type="InParanoid" id="K2R6B7"/>
<sequence length="218" mass="24400">MCRDYGWPEEWGDPAKTIPVPCEMVHMGCGPSCEKHALMRFTRAWLFAAPLSCVVRWEQVICLSRIFRRSFLLWSMPGSHAPGAPALFLQDRYTADVGQRSMCSEWVFTLRLERAVREGPAENRNLVFRSSQSGSCVVPAEIPEGGEYKPHGVNGIDFFAPPNGHCLAADVVYLQHQWREHLTFTLSAAVILTAAQERPERVRGVFGKLLRGVLGSKA</sequence>
<evidence type="ECO:0000313" key="2">
    <source>
        <dbReference type="Proteomes" id="UP000007129"/>
    </source>
</evidence>
<dbReference type="Proteomes" id="UP000007129">
    <property type="component" value="Unassembled WGS sequence"/>
</dbReference>
<dbReference type="eggNOG" id="KOG1398">
    <property type="taxonomic scope" value="Eukaryota"/>
</dbReference>
<name>K2R6B7_MACPH</name>
<reference evidence="1 2" key="1">
    <citation type="journal article" date="2012" name="BMC Genomics">
        <title>Tools to kill: Genome of one of the most destructive plant pathogenic fungi Macrophomina phaseolina.</title>
        <authorList>
            <person name="Islam M.S."/>
            <person name="Haque M.S."/>
            <person name="Islam M.M."/>
            <person name="Emdad E.M."/>
            <person name="Halim A."/>
            <person name="Hossen Q.M.M."/>
            <person name="Hossain M.Z."/>
            <person name="Ahmed B."/>
            <person name="Rahim S."/>
            <person name="Rahman M.S."/>
            <person name="Alam M.M."/>
            <person name="Hou S."/>
            <person name="Wan X."/>
            <person name="Saito J.A."/>
            <person name="Alam M."/>
        </authorList>
    </citation>
    <scope>NUCLEOTIDE SEQUENCE [LARGE SCALE GENOMIC DNA]</scope>
    <source>
        <strain evidence="1 2">MS6</strain>
    </source>
</reference>
<gene>
    <name evidence="1" type="ORF">MPH_04880</name>
</gene>
<accession>K2R6B7</accession>
<dbReference type="VEuPathDB" id="FungiDB:MPH_04880"/>
<dbReference type="OrthoDB" id="4021778at2759"/>